<sequence>MSRTDRVVDGITAMILDGSLAPGDRLPVEKDLAATLGVSRGSLREGVRALSVLGVVDSRQGDGTYVTSLDPSLLVAPLGLVVELQGAGHALHVHTVRRMLETEVAGLAASNAAGAGEALARARAALDSSAATLAARTSPAGGAAEDPADHEALLEADIAFHRALAEAAANPVLGALVEALAGRTARHRLWRGIAQAGADERTQDEHEAVLDAVLAGDTERARVRMAAHLLEVEDFLRAHG</sequence>
<dbReference type="InterPro" id="IPR036388">
    <property type="entry name" value="WH-like_DNA-bd_sf"/>
</dbReference>
<dbReference type="SUPFAM" id="SSF46785">
    <property type="entry name" value="Winged helix' DNA-binding domain"/>
    <property type="match status" value="1"/>
</dbReference>
<organism evidence="5 6">
    <name type="scientific">Actinotalea soli</name>
    <dbReference type="NCBI Taxonomy" id="2819234"/>
    <lineage>
        <taxon>Bacteria</taxon>
        <taxon>Bacillati</taxon>
        <taxon>Actinomycetota</taxon>
        <taxon>Actinomycetes</taxon>
        <taxon>Micrococcales</taxon>
        <taxon>Cellulomonadaceae</taxon>
        <taxon>Actinotalea</taxon>
    </lineage>
</organism>
<evidence type="ECO:0000256" key="2">
    <source>
        <dbReference type="ARBA" id="ARBA00023125"/>
    </source>
</evidence>
<protein>
    <submittedName>
        <fullName evidence="5">FadR family transcriptional regulator</fullName>
    </submittedName>
</protein>
<reference evidence="5" key="1">
    <citation type="submission" date="2021-03" db="EMBL/GenBank/DDBJ databases">
        <title>Actinotalea soli sp. nov., isolated from soil.</title>
        <authorList>
            <person name="Ping W."/>
            <person name="Zhang J."/>
        </authorList>
    </citation>
    <scope>NUCLEOTIDE SEQUENCE</scope>
    <source>
        <strain evidence="5">BY-33</strain>
    </source>
</reference>
<dbReference type="RefSeq" id="WP_208057145.1">
    <property type="nucleotide sequence ID" value="NZ_JAGEMK010000013.1"/>
</dbReference>
<evidence type="ECO:0000256" key="1">
    <source>
        <dbReference type="ARBA" id="ARBA00023015"/>
    </source>
</evidence>
<dbReference type="GO" id="GO:0003700">
    <property type="term" value="F:DNA-binding transcription factor activity"/>
    <property type="evidence" value="ECO:0007669"/>
    <property type="project" value="InterPro"/>
</dbReference>
<evidence type="ECO:0000313" key="5">
    <source>
        <dbReference type="EMBL" id="MBO1753458.1"/>
    </source>
</evidence>
<accession>A0A939RXA3</accession>
<dbReference type="PROSITE" id="PS50949">
    <property type="entry name" value="HTH_GNTR"/>
    <property type="match status" value="1"/>
</dbReference>
<dbReference type="SMART" id="SM00895">
    <property type="entry name" value="FCD"/>
    <property type="match status" value="1"/>
</dbReference>
<dbReference type="GO" id="GO:0003677">
    <property type="term" value="F:DNA binding"/>
    <property type="evidence" value="ECO:0007669"/>
    <property type="project" value="UniProtKB-KW"/>
</dbReference>
<dbReference type="InterPro" id="IPR008920">
    <property type="entry name" value="TF_FadR/GntR_C"/>
</dbReference>
<evidence type="ECO:0000313" key="6">
    <source>
        <dbReference type="Proteomes" id="UP000664209"/>
    </source>
</evidence>
<dbReference type="Pfam" id="PF07729">
    <property type="entry name" value="FCD"/>
    <property type="match status" value="1"/>
</dbReference>
<dbReference type="InterPro" id="IPR036390">
    <property type="entry name" value="WH_DNA-bd_sf"/>
</dbReference>
<feature type="domain" description="HTH gntR-type" evidence="4">
    <location>
        <begin position="1"/>
        <end position="69"/>
    </location>
</feature>
<dbReference type="AlphaFoldDB" id="A0A939RXA3"/>
<dbReference type="Pfam" id="PF00392">
    <property type="entry name" value="GntR"/>
    <property type="match status" value="1"/>
</dbReference>
<dbReference type="InterPro" id="IPR000524">
    <property type="entry name" value="Tscrpt_reg_HTH_GntR"/>
</dbReference>
<evidence type="ECO:0000259" key="4">
    <source>
        <dbReference type="PROSITE" id="PS50949"/>
    </source>
</evidence>
<dbReference type="SMART" id="SM00345">
    <property type="entry name" value="HTH_GNTR"/>
    <property type="match status" value="1"/>
</dbReference>
<dbReference type="Proteomes" id="UP000664209">
    <property type="component" value="Unassembled WGS sequence"/>
</dbReference>
<dbReference type="CDD" id="cd07377">
    <property type="entry name" value="WHTH_GntR"/>
    <property type="match status" value="1"/>
</dbReference>
<keyword evidence="1" id="KW-0805">Transcription regulation</keyword>
<keyword evidence="2" id="KW-0238">DNA-binding</keyword>
<name>A0A939RXA3_9CELL</name>
<dbReference type="InterPro" id="IPR011711">
    <property type="entry name" value="GntR_C"/>
</dbReference>
<dbReference type="PANTHER" id="PTHR43537">
    <property type="entry name" value="TRANSCRIPTIONAL REGULATOR, GNTR FAMILY"/>
    <property type="match status" value="1"/>
</dbReference>
<dbReference type="SUPFAM" id="SSF48008">
    <property type="entry name" value="GntR ligand-binding domain-like"/>
    <property type="match status" value="1"/>
</dbReference>
<dbReference type="EMBL" id="JAGEMK010000013">
    <property type="protein sequence ID" value="MBO1753458.1"/>
    <property type="molecule type" value="Genomic_DNA"/>
</dbReference>
<proteinExistence type="predicted"/>
<dbReference type="PRINTS" id="PR00035">
    <property type="entry name" value="HTHGNTR"/>
</dbReference>
<gene>
    <name evidence="5" type="ORF">J4G33_16750</name>
</gene>
<keyword evidence="3" id="KW-0804">Transcription</keyword>
<keyword evidence="6" id="KW-1185">Reference proteome</keyword>
<dbReference type="Gene3D" id="1.10.10.10">
    <property type="entry name" value="Winged helix-like DNA-binding domain superfamily/Winged helix DNA-binding domain"/>
    <property type="match status" value="1"/>
</dbReference>
<dbReference type="Gene3D" id="1.20.120.530">
    <property type="entry name" value="GntR ligand-binding domain-like"/>
    <property type="match status" value="1"/>
</dbReference>
<dbReference type="PANTHER" id="PTHR43537:SF5">
    <property type="entry name" value="UXU OPERON TRANSCRIPTIONAL REGULATOR"/>
    <property type="match status" value="1"/>
</dbReference>
<comment type="caution">
    <text evidence="5">The sequence shown here is derived from an EMBL/GenBank/DDBJ whole genome shotgun (WGS) entry which is preliminary data.</text>
</comment>
<evidence type="ECO:0000256" key="3">
    <source>
        <dbReference type="ARBA" id="ARBA00023163"/>
    </source>
</evidence>